<proteinExistence type="predicted"/>
<feature type="transmembrane region" description="Helical" evidence="1">
    <location>
        <begin position="299"/>
        <end position="319"/>
    </location>
</feature>
<keyword evidence="3" id="KW-1185">Reference proteome</keyword>
<evidence type="ECO:0000256" key="1">
    <source>
        <dbReference type="SAM" id="Phobius"/>
    </source>
</evidence>
<dbReference type="PANTHER" id="PTHR37814">
    <property type="entry name" value="CONSERVED MEMBRANE PROTEIN"/>
    <property type="match status" value="1"/>
</dbReference>
<feature type="transmembrane region" description="Helical" evidence="1">
    <location>
        <begin position="183"/>
        <end position="202"/>
    </location>
</feature>
<evidence type="ECO:0000313" key="3">
    <source>
        <dbReference type="Proteomes" id="UP001597458"/>
    </source>
</evidence>
<name>A0ABW5PMQ4_9BACI</name>
<feature type="transmembrane region" description="Helical" evidence="1">
    <location>
        <begin position="140"/>
        <end position="163"/>
    </location>
</feature>
<evidence type="ECO:0000313" key="2">
    <source>
        <dbReference type="EMBL" id="MFD2615815.1"/>
    </source>
</evidence>
<comment type="caution">
    <text evidence="2">The sequence shown here is derived from an EMBL/GenBank/DDBJ whole genome shotgun (WGS) entry which is preliminary data.</text>
</comment>
<dbReference type="RefSeq" id="WP_141191058.1">
    <property type="nucleotide sequence ID" value="NZ_JBHUMR010000001.1"/>
</dbReference>
<keyword evidence="1" id="KW-0812">Transmembrane</keyword>
<gene>
    <name evidence="2" type="ORF">ACFSTF_00455</name>
</gene>
<feature type="transmembrane region" description="Helical" evidence="1">
    <location>
        <begin position="115"/>
        <end position="133"/>
    </location>
</feature>
<keyword evidence="1" id="KW-0472">Membrane</keyword>
<sequence>MRNIRLIFQVAATYIGTIVGAGFASGKEIIQFFTQFGSLGSIGILVSGVIFTWIGTKMLVLAGRIKATSFNELTEYIFGKQMGLIIQALIFFIVFGVTGVMLAGSGAVFQEQWGLSRHIGIALAILLCFILLLKGAKGVMLINSCIVPIMITFSLVIGLYFIIHGQIDPDTIWKVNKPFHYHWVIHAFSYVSFNLITALTVLVPLGQEINNEKVLLYGGAIGGIGFTLMLFVSHVVLLNHPQVLLFEIPIAEVVKYFGPIIHFLYVTIIYGEIFTTYIGNIFGMSRQIQSLSGMEYRKIIVIFLILTCAISQIGYGSLITFLYPLYGYLCMFCLFMLMAVRLPKKGEVRF</sequence>
<dbReference type="PANTHER" id="PTHR37814:SF1">
    <property type="entry name" value="MEMBRANE PROTEIN"/>
    <property type="match status" value="1"/>
</dbReference>
<accession>A0ABW5PMQ4</accession>
<feature type="transmembrane region" description="Helical" evidence="1">
    <location>
        <begin position="84"/>
        <end position="109"/>
    </location>
</feature>
<keyword evidence="1" id="KW-1133">Transmembrane helix</keyword>
<protein>
    <submittedName>
        <fullName evidence="2">Transporter</fullName>
    </submittedName>
</protein>
<reference evidence="3" key="1">
    <citation type="journal article" date="2019" name="Int. J. Syst. Evol. Microbiol.">
        <title>The Global Catalogue of Microorganisms (GCM) 10K type strain sequencing project: providing services to taxonomists for standard genome sequencing and annotation.</title>
        <authorList>
            <consortium name="The Broad Institute Genomics Platform"/>
            <consortium name="The Broad Institute Genome Sequencing Center for Infectious Disease"/>
            <person name="Wu L."/>
            <person name="Ma J."/>
        </authorList>
    </citation>
    <scope>NUCLEOTIDE SEQUENCE [LARGE SCALE GENOMIC DNA]</scope>
    <source>
        <strain evidence="3">TISTR 2241</strain>
    </source>
</reference>
<dbReference type="EMBL" id="JBHUMR010000001">
    <property type="protein sequence ID" value="MFD2615815.1"/>
    <property type="molecule type" value="Genomic_DNA"/>
</dbReference>
<organism evidence="2 3">
    <name type="scientific">Terrilactibacillus laevilacticus</name>
    <dbReference type="NCBI Taxonomy" id="1380157"/>
    <lineage>
        <taxon>Bacteria</taxon>
        <taxon>Bacillati</taxon>
        <taxon>Bacillota</taxon>
        <taxon>Bacilli</taxon>
        <taxon>Bacillales</taxon>
        <taxon>Bacillaceae</taxon>
        <taxon>Terrilactibacillus</taxon>
    </lineage>
</organism>
<dbReference type="Proteomes" id="UP001597458">
    <property type="component" value="Unassembled WGS sequence"/>
</dbReference>
<feature type="transmembrane region" description="Helical" evidence="1">
    <location>
        <begin position="42"/>
        <end position="63"/>
    </location>
</feature>
<feature type="transmembrane region" description="Helical" evidence="1">
    <location>
        <begin position="256"/>
        <end position="278"/>
    </location>
</feature>
<dbReference type="InterPro" id="IPR038728">
    <property type="entry name" value="YkvI-like"/>
</dbReference>
<feature type="transmembrane region" description="Helical" evidence="1">
    <location>
        <begin position="325"/>
        <end position="342"/>
    </location>
</feature>
<feature type="transmembrane region" description="Helical" evidence="1">
    <location>
        <begin position="214"/>
        <end position="236"/>
    </location>
</feature>